<dbReference type="SUPFAM" id="SSF56112">
    <property type="entry name" value="Protein kinase-like (PK-like)"/>
    <property type="match status" value="1"/>
</dbReference>
<dbReference type="InterPro" id="IPR044716">
    <property type="entry name" value="LEUNIG-like"/>
</dbReference>
<dbReference type="PANTHER" id="PTHR44376">
    <property type="entry name" value="TRANSCRIPTIONAL REGULATOR OF FILAMENTOUS GROWTH FLO8"/>
    <property type="match status" value="1"/>
</dbReference>
<dbReference type="PROSITE" id="PS50294">
    <property type="entry name" value="WD_REPEATS_REGION"/>
    <property type="match status" value="1"/>
</dbReference>
<evidence type="ECO:0000313" key="4">
    <source>
        <dbReference type="Proteomes" id="UP001054889"/>
    </source>
</evidence>
<dbReference type="EMBL" id="BQKI01000095">
    <property type="protein sequence ID" value="GJN37473.1"/>
    <property type="molecule type" value="Genomic_DNA"/>
</dbReference>
<dbReference type="PROSITE" id="PS50011">
    <property type="entry name" value="PROTEIN_KINASE_DOM"/>
    <property type="match status" value="1"/>
</dbReference>
<feature type="repeat" description="WD" evidence="1">
    <location>
        <begin position="225"/>
        <end position="257"/>
    </location>
</feature>
<dbReference type="InterPro" id="IPR011009">
    <property type="entry name" value="Kinase-like_dom_sf"/>
</dbReference>
<evidence type="ECO:0000259" key="2">
    <source>
        <dbReference type="PROSITE" id="PS50011"/>
    </source>
</evidence>
<dbReference type="GO" id="GO:0003714">
    <property type="term" value="F:transcription corepressor activity"/>
    <property type="evidence" value="ECO:0007669"/>
    <property type="project" value="InterPro"/>
</dbReference>
<proteinExistence type="predicted"/>
<protein>
    <recommendedName>
        <fullName evidence="2">Protein kinase domain-containing protein</fullName>
    </recommendedName>
</protein>
<dbReference type="InterPro" id="IPR036322">
    <property type="entry name" value="WD40_repeat_dom_sf"/>
</dbReference>
<reference evidence="3" key="1">
    <citation type="journal article" date="2018" name="DNA Res.">
        <title>Multiple hybrid de novo genome assembly of finger millet, an orphan allotetraploid crop.</title>
        <authorList>
            <person name="Hatakeyama M."/>
            <person name="Aluri S."/>
            <person name="Balachadran M.T."/>
            <person name="Sivarajan S.R."/>
            <person name="Patrignani A."/>
            <person name="Gruter S."/>
            <person name="Poveda L."/>
            <person name="Shimizu-Inatsugi R."/>
            <person name="Baeten J."/>
            <person name="Francoijs K.J."/>
            <person name="Nataraja K.N."/>
            <person name="Reddy Y.A.N."/>
            <person name="Phadnis S."/>
            <person name="Ravikumar R.L."/>
            <person name="Schlapbach R."/>
            <person name="Sreeman S.M."/>
            <person name="Shimizu K.K."/>
        </authorList>
    </citation>
    <scope>NUCLEOTIDE SEQUENCE</scope>
</reference>
<dbReference type="InterPro" id="IPR015943">
    <property type="entry name" value="WD40/YVTN_repeat-like_dom_sf"/>
</dbReference>
<feature type="domain" description="Protein kinase" evidence="2">
    <location>
        <begin position="1"/>
        <end position="250"/>
    </location>
</feature>
<evidence type="ECO:0000256" key="1">
    <source>
        <dbReference type="PROSITE-ProRule" id="PRU00221"/>
    </source>
</evidence>
<gene>
    <name evidence="3" type="primary">gb26432</name>
    <name evidence="3" type="ORF">PR202_gb26432</name>
</gene>
<name>A0AAV5FRH9_ELECO</name>
<reference evidence="3" key="2">
    <citation type="submission" date="2021-12" db="EMBL/GenBank/DDBJ databases">
        <title>Resequencing data analysis of finger millet.</title>
        <authorList>
            <person name="Hatakeyama M."/>
            <person name="Aluri S."/>
            <person name="Balachadran M.T."/>
            <person name="Sivarajan S.R."/>
            <person name="Poveda L."/>
            <person name="Shimizu-Inatsugi R."/>
            <person name="Schlapbach R."/>
            <person name="Sreeman S.M."/>
            <person name="Shimizu K.K."/>
        </authorList>
    </citation>
    <scope>NUCLEOTIDE SEQUENCE</scope>
</reference>
<dbReference type="Pfam" id="PF00400">
    <property type="entry name" value="WD40"/>
    <property type="match status" value="3"/>
</dbReference>
<accession>A0AAV5FRH9</accession>
<dbReference type="SMART" id="SM00320">
    <property type="entry name" value="WD40"/>
    <property type="match status" value="4"/>
</dbReference>
<feature type="repeat" description="WD" evidence="1">
    <location>
        <begin position="268"/>
        <end position="310"/>
    </location>
</feature>
<dbReference type="Pfam" id="PF00069">
    <property type="entry name" value="Pkinase"/>
    <property type="match status" value="1"/>
</dbReference>
<keyword evidence="4" id="KW-1185">Reference proteome</keyword>
<dbReference type="SMART" id="SM00220">
    <property type="entry name" value="S_TKc"/>
    <property type="match status" value="1"/>
</dbReference>
<dbReference type="PROSITE" id="PS00108">
    <property type="entry name" value="PROTEIN_KINASE_ST"/>
    <property type="match status" value="1"/>
</dbReference>
<dbReference type="InterPro" id="IPR008271">
    <property type="entry name" value="Ser/Thr_kinase_AS"/>
</dbReference>
<comment type="caution">
    <text evidence="3">The sequence shown here is derived from an EMBL/GenBank/DDBJ whole genome shotgun (WGS) entry which is preliminary data.</text>
</comment>
<evidence type="ECO:0000313" key="3">
    <source>
        <dbReference type="EMBL" id="GJN37473.1"/>
    </source>
</evidence>
<dbReference type="PROSITE" id="PS50082">
    <property type="entry name" value="WD_REPEATS_2"/>
    <property type="match status" value="2"/>
</dbReference>
<dbReference type="Gene3D" id="2.130.10.10">
    <property type="entry name" value="YVTN repeat-like/Quinoprotein amine dehydrogenase"/>
    <property type="match status" value="1"/>
</dbReference>
<dbReference type="GO" id="GO:0005524">
    <property type="term" value="F:ATP binding"/>
    <property type="evidence" value="ECO:0007669"/>
    <property type="project" value="InterPro"/>
</dbReference>
<organism evidence="3 4">
    <name type="scientific">Eleusine coracana subsp. coracana</name>
    <dbReference type="NCBI Taxonomy" id="191504"/>
    <lineage>
        <taxon>Eukaryota</taxon>
        <taxon>Viridiplantae</taxon>
        <taxon>Streptophyta</taxon>
        <taxon>Embryophyta</taxon>
        <taxon>Tracheophyta</taxon>
        <taxon>Spermatophyta</taxon>
        <taxon>Magnoliopsida</taxon>
        <taxon>Liliopsida</taxon>
        <taxon>Poales</taxon>
        <taxon>Poaceae</taxon>
        <taxon>PACMAD clade</taxon>
        <taxon>Chloridoideae</taxon>
        <taxon>Cynodonteae</taxon>
        <taxon>Eleusininae</taxon>
        <taxon>Eleusine</taxon>
    </lineage>
</organism>
<dbReference type="AlphaFoldDB" id="A0AAV5FRH9"/>
<dbReference type="PANTHER" id="PTHR44376:SF9">
    <property type="entry name" value="TRANSCRIPTIONAL COREPRESSOR LEUNIG_HOMOLOG"/>
    <property type="match status" value="1"/>
</dbReference>
<keyword evidence="1" id="KW-0853">WD repeat</keyword>
<dbReference type="SUPFAM" id="SSF50978">
    <property type="entry name" value="WD40 repeat-like"/>
    <property type="match status" value="1"/>
</dbReference>
<dbReference type="GO" id="GO:0004672">
    <property type="term" value="F:protein kinase activity"/>
    <property type="evidence" value="ECO:0007669"/>
    <property type="project" value="InterPro"/>
</dbReference>
<dbReference type="InterPro" id="IPR000719">
    <property type="entry name" value="Prot_kinase_dom"/>
</dbReference>
<sequence length="357" mass="40080">MNSRAKRNPGCCSETKEKLVMYKGKLVCAEETERLLCFEYMPKGNLRGYLSVGTPIIHMDLKPANILLDENMVPKIADFGLARLFGEEQTRTCTKSCEGTVGYMAPEYINRGIITKSLDIFSLGVIIIEIVTGHKEYPERDREGNLFTSSGTAASLDTWNTLHPAEPNNPLAIKGFTFSAVNCWRTSTKLFCCEFSSDGKMLASAGVEKKAVLWNLEAFETQYTAEEHRLVIADVSFRPKSTQLATSSFDRTIKLWNTADPKFSLHTFTGHPHQVVSLDFHPTKTDLLCSCDAFGEIRYWNVNRLKCERTMKGANCRVRFQPNAGRFLAAADANENVVSVFDIETHKRTYALQVLSL</sequence>
<dbReference type="Gene3D" id="1.10.510.10">
    <property type="entry name" value="Transferase(Phosphotransferase) domain 1"/>
    <property type="match status" value="1"/>
</dbReference>
<dbReference type="Proteomes" id="UP001054889">
    <property type="component" value="Unassembled WGS sequence"/>
</dbReference>
<dbReference type="InterPro" id="IPR001680">
    <property type="entry name" value="WD40_rpt"/>
</dbReference>